<keyword evidence="2" id="KW-0808">Transferase</keyword>
<dbReference type="OrthoDB" id="938855at2"/>
<dbReference type="SUPFAM" id="SSF53335">
    <property type="entry name" value="S-adenosyl-L-methionine-dependent methyltransferases"/>
    <property type="match status" value="1"/>
</dbReference>
<evidence type="ECO:0000313" key="2">
    <source>
        <dbReference type="EMBL" id="SDM07613.1"/>
    </source>
</evidence>
<dbReference type="Pfam" id="PF05050">
    <property type="entry name" value="Methyltransf_21"/>
    <property type="match status" value="1"/>
</dbReference>
<dbReference type="GO" id="GO:0016197">
    <property type="term" value="P:endosomal transport"/>
    <property type="evidence" value="ECO:0007669"/>
    <property type="project" value="TreeGrafter"/>
</dbReference>
<keyword evidence="3" id="KW-1185">Reference proteome</keyword>
<dbReference type="PANTHER" id="PTHR34009:SF2">
    <property type="entry name" value="PROTEIN STAR"/>
    <property type="match status" value="1"/>
</dbReference>
<organism evidence="2 3">
    <name type="scientific">Aliiruegeria lutimaris</name>
    <dbReference type="NCBI Taxonomy" id="571298"/>
    <lineage>
        <taxon>Bacteria</taxon>
        <taxon>Pseudomonadati</taxon>
        <taxon>Pseudomonadota</taxon>
        <taxon>Alphaproteobacteria</taxon>
        <taxon>Rhodobacterales</taxon>
        <taxon>Roseobacteraceae</taxon>
        <taxon>Aliiruegeria</taxon>
    </lineage>
</organism>
<gene>
    <name evidence="2" type="ORF">SAMN04488026_11631</name>
</gene>
<dbReference type="Gene3D" id="3.40.50.150">
    <property type="entry name" value="Vaccinia Virus protein VP39"/>
    <property type="match status" value="1"/>
</dbReference>
<dbReference type="AlphaFoldDB" id="A0A1G9Q9J6"/>
<protein>
    <submittedName>
        <fullName evidence="2">Methyltransferase, FkbM family</fullName>
    </submittedName>
</protein>
<name>A0A1G9Q9J6_9RHOB</name>
<dbReference type="GO" id="GO:0008168">
    <property type="term" value="F:methyltransferase activity"/>
    <property type="evidence" value="ECO:0007669"/>
    <property type="project" value="UniProtKB-KW"/>
</dbReference>
<dbReference type="RefSeq" id="WP_093165155.1">
    <property type="nucleotide sequence ID" value="NZ_FNEK01000163.1"/>
</dbReference>
<dbReference type="InterPro" id="IPR006342">
    <property type="entry name" value="FkbM_mtfrase"/>
</dbReference>
<dbReference type="STRING" id="571298.SAMN04488026_11631"/>
<feature type="domain" description="Methyltransferase FkbM" evidence="1">
    <location>
        <begin position="90"/>
        <end position="245"/>
    </location>
</feature>
<dbReference type="GO" id="GO:0006888">
    <property type="term" value="P:endoplasmic reticulum to Golgi vesicle-mediated transport"/>
    <property type="evidence" value="ECO:0007669"/>
    <property type="project" value="TreeGrafter"/>
</dbReference>
<dbReference type="InterPro" id="IPR053202">
    <property type="entry name" value="EGF_Rcpt_Signaling_Reg"/>
</dbReference>
<dbReference type="GO" id="GO:0032259">
    <property type="term" value="P:methylation"/>
    <property type="evidence" value="ECO:0007669"/>
    <property type="project" value="UniProtKB-KW"/>
</dbReference>
<dbReference type="Proteomes" id="UP000199382">
    <property type="component" value="Unassembled WGS sequence"/>
</dbReference>
<evidence type="ECO:0000259" key="1">
    <source>
        <dbReference type="Pfam" id="PF05050"/>
    </source>
</evidence>
<evidence type="ECO:0000313" key="3">
    <source>
        <dbReference type="Proteomes" id="UP000199382"/>
    </source>
</evidence>
<dbReference type="PANTHER" id="PTHR34009">
    <property type="entry name" value="PROTEIN STAR"/>
    <property type="match status" value="1"/>
</dbReference>
<reference evidence="2 3" key="1">
    <citation type="submission" date="2016-10" db="EMBL/GenBank/DDBJ databases">
        <authorList>
            <person name="de Groot N.N."/>
        </authorList>
    </citation>
    <scope>NUCLEOTIDE SEQUENCE [LARGE SCALE GENOMIC DNA]</scope>
    <source>
        <strain evidence="2 3">DSM 25294</strain>
    </source>
</reference>
<keyword evidence="2" id="KW-0489">Methyltransferase</keyword>
<dbReference type="EMBL" id="FNEK01000163">
    <property type="protein sequence ID" value="SDM07613.1"/>
    <property type="molecule type" value="Genomic_DNA"/>
</dbReference>
<proteinExistence type="predicted"/>
<dbReference type="InterPro" id="IPR029063">
    <property type="entry name" value="SAM-dependent_MTases_sf"/>
</dbReference>
<dbReference type="GO" id="GO:0005886">
    <property type="term" value="C:plasma membrane"/>
    <property type="evidence" value="ECO:0007669"/>
    <property type="project" value="TreeGrafter"/>
</dbReference>
<sequence>MSDETTFALQFLKDIRARRVEVRRNTELWKSIDRDLASNPPQVREGPRSIEGLAEFSWPLAHWNHGQRLQDFWVAYELGAKRNGYFVEFGAANGTNMSNTVMLERRFGWTGILSEPNLGFHNEIRRSRKCRFTPKAVHDATGTKLEFVCASRPMLSRLAVSEDARNEDFIAEEIVQVETITLNDLLDEFAAPSIIDYISIDTEGTEYQILSAFDFGARHVRALSIEHNYGDRREQIHALMTANGYVRRFEYLSGFDDWYLHRDDVAD</sequence>
<dbReference type="GO" id="GO:0005737">
    <property type="term" value="C:cytoplasm"/>
    <property type="evidence" value="ECO:0007669"/>
    <property type="project" value="GOC"/>
</dbReference>
<accession>A0A1G9Q9J6</accession>